<keyword evidence="3" id="KW-1185">Reference proteome</keyword>
<dbReference type="AlphaFoldDB" id="R7ZLI5"/>
<sequence>MGRDSFFHPKTLAKNKPFPRKPMNPTKATYDFIISGFGCAGMSLVYYLAHSKLRNCKILILDNSCKETNDRTWCYWAEKPLNIHPATEPIISWQTIALSNGNTRIEKSLENLRYFHLKSSDFYLAIRGLLKKFPHIELLQDSVVECAETDEGAYVQTANYGVFHAKKVFNSIPNFSLNPSSKPILKQVFVGWKIKTTAPCFDPHTVVLMDFVQNTQNQTEFFYILPFSSTEALVEYTAFSDQELDQCQMEGMIDRFIRNDIGQKAYEISFREQGSIPMTTQELSAYRFEHIIPMGTLAGWSKPSTGYTFYNIQKHCQRIVSCLEEENLSGMITLKRKPKYNFYDNILLNIARKWPKKLPDVFINLFQTSSGPEVLKFLNEESSLSEEIKILSRLKFPIFIKSLLEYEKH</sequence>
<dbReference type="InterPro" id="IPR036188">
    <property type="entry name" value="FAD/NAD-bd_sf"/>
</dbReference>
<comment type="caution">
    <text evidence="2">The sequence shown here is derived from an EMBL/GenBank/DDBJ whole genome shotgun (WGS) entry which is preliminary data.</text>
</comment>
<gene>
    <name evidence="2" type="ORF">ADIS_4626</name>
</gene>
<keyword evidence="2" id="KW-0560">Oxidoreductase</keyword>
<dbReference type="Gene3D" id="3.50.50.60">
    <property type="entry name" value="FAD/NAD(P)-binding domain"/>
    <property type="match status" value="1"/>
</dbReference>
<reference evidence="2 3" key="1">
    <citation type="submission" date="2013-02" db="EMBL/GenBank/DDBJ databases">
        <title>A novel strain isolated from Lonar lake, Maharashtra, India.</title>
        <authorList>
            <person name="Singh A."/>
        </authorList>
    </citation>
    <scope>NUCLEOTIDE SEQUENCE [LARGE SCALE GENOMIC DNA]</scope>
    <source>
        <strain evidence="2 3">AK24</strain>
    </source>
</reference>
<organism evidence="2 3">
    <name type="scientific">Lunatimonas lonarensis</name>
    <dbReference type="NCBI Taxonomy" id="1232681"/>
    <lineage>
        <taxon>Bacteria</taxon>
        <taxon>Pseudomonadati</taxon>
        <taxon>Bacteroidota</taxon>
        <taxon>Cytophagia</taxon>
        <taxon>Cytophagales</taxon>
        <taxon>Cyclobacteriaceae</taxon>
    </lineage>
</organism>
<protein>
    <submittedName>
        <fullName evidence="2">Lycopene beta cyclase</fullName>
        <ecNumber evidence="2">1.14.-.-</ecNumber>
    </submittedName>
</protein>
<proteinExistence type="predicted"/>
<dbReference type="PATRIC" id="fig|1288963.3.peg.4616"/>
<evidence type="ECO:0000313" key="3">
    <source>
        <dbReference type="Proteomes" id="UP000013909"/>
    </source>
</evidence>
<dbReference type="STRING" id="1232681.ADIS_4626"/>
<name>R7ZLI5_9BACT</name>
<dbReference type="EC" id="1.14.-.-" evidence="2"/>
<dbReference type="SUPFAM" id="SSF51905">
    <property type="entry name" value="FAD/NAD(P)-binding domain"/>
    <property type="match status" value="1"/>
</dbReference>
<dbReference type="Pfam" id="PF05834">
    <property type="entry name" value="Lycopene_cycl"/>
    <property type="match status" value="1"/>
</dbReference>
<dbReference type="EMBL" id="AQHR01000114">
    <property type="protein sequence ID" value="EON74932.1"/>
    <property type="molecule type" value="Genomic_DNA"/>
</dbReference>
<dbReference type="GO" id="GO:0016491">
    <property type="term" value="F:oxidoreductase activity"/>
    <property type="evidence" value="ECO:0007669"/>
    <property type="project" value="UniProtKB-KW"/>
</dbReference>
<evidence type="ECO:0000256" key="1">
    <source>
        <dbReference type="SAM" id="MobiDB-lite"/>
    </source>
</evidence>
<feature type="region of interest" description="Disordered" evidence="1">
    <location>
        <begin position="1"/>
        <end position="20"/>
    </location>
</feature>
<evidence type="ECO:0000313" key="2">
    <source>
        <dbReference type="EMBL" id="EON74932.1"/>
    </source>
</evidence>
<accession>R7ZLI5</accession>
<dbReference type="Proteomes" id="UP000013909">
    <property type="component" value="Unassembled WGS sequence"/>
</dbReference>